<evidence type="ECO:0000313" key="3">
    <source>
        <dbReference type="Proteomes" id="UP000054477"/>
    </source>
</evidence>
<reference evidence="2 3" key="1">
    <citation type="submission" date="2014-04" db="EMBL/GenBank/DDBJ databases">
        <authorList>
            <consortium name="DOE Joint Genome Institute"/>
            <person name="Kuo A."/>
            <person name="Kohler A."/>
            <person name="Nagy L.G."/>
            <person name="Floudas D."/>
            <person name="Copeland A."/>
            <person name="Barry K.W."/>
            <person name="Cichocki N."/>
            <person name="Veneault-Fourrey C."/>
            <person name="LaButti K."/>
            <person name="Lindquist E.A."/>
            <person name="Lipzen A."/>
            <person name="Lundell T."/>
            <person name="Morin E."/>
            <person name="Murat C."/>
            <person name="Sun H."/>
            <person name="Tunlid A."/>
            <person name="Henrissat B."/>
            <person name="Grigoriev I.V."/>
            <person name="Hibbett D.S."/>
            <person name="Martin F."/>
            <person name="Nordberg H.P."/>
            <person name="Cantor M.N."/>
            <person name="Hua S.X."/>
        </authorList>
    </citation>
    <scope>NUCLEOTIDE SEQUENCE [LARGE SCALE GENOMIC DNA]</scope>
    <source>
        <strain evidence="2 3">LaAM-08-1</strain>
    </source>
</reference>
<accession>A0A0C9XIB6</accession>
<protein>
    <submittedName>
        <fullName evidence="2">Uncharacterized protein</fullName>
    </submittedName>
</protein>
<feature type="transmembrane region" description="Helical" evidence="1">
    <location>
        <begin position="46"/>
        <end position="69"/>
    </location>
</feature>
<gene>
    <name evidence="2" type="ORF">K443DRAFT_108115</name>
</gene>
<dbReference type="AlphaFoldDB" id="A0A0C9XIB6"/>
<keyword evidence="1" id="KW-1133">Transmembrane helix</keyword>
<name>A0A0C9XIB6_9AGAR</name>
<dbReference type="EMBL" id="KN838739">
    <property type="protein sequence ID" value="KIJ95907.1"/>
    <property type="molecule type" value="Genomic_DNA"/>
</dbReference>
<feature type="non-terminal residue" evidence="2">
    <location>
        <position position="72"/>
    </location>
</feature>
<keyword evidence="3" id="KW-1185">Reference proteome</keyword>
<sequence>RDKRDERCTFLCSGDILHFLSLFKFVIMLFEGIKETRGARFHVQKIFHIFLFGRWILYIAQFSTVSFVLGLV</sequence>
<dbReference type="Proteomes" id="UP000054477">
    <property type="component" value="Unassembled WGS sequence"/>
</dbReference>
<evidence type="ECO:0000313" key="2">
    <source>
        <dbReference type="EMBL" id="KIJ95907.1"/>
    </source>
</evidence>
<dbReference type="OrthoDB" id="10541151at2759"/>
<organism evidence="2 3">
    <name type="scientific">Laccaria amethystina LaAM-08-1</name>
    <dbReference type="NCBI Taxonomy" id="1095629"/>
    <lineage>
        <taxon>Eukaryota</taxon>
        <taxon>Fungi</taxon>
        <taxon>Dikarya</taxon>
        <taxon>Basidiomycota</taxon>
        <taxon>Agaricomycotina</taxon>
        <taxon>Agaricomycetes</taxon>
        <taxon>Agaricomycetidae</taxon>
        <taxon>Agaricales</taxon>
        <taxon>Agaricineae</taxon>
        <taxon>Hydnangiaceae</taxon>
        <taxon>Laccaria</taxon>
    </lineage>
</organism>
<feature type="non-terminal residue" evidence="2">
    <location>
        <position position="1"/>
    </location>
</feature>
<keyword evidence="1" id="KW-0812">Transmembrane</keyword>
<dbReference type="HOGENOM" id="CLU_2729145_0_0_1"/>
<reference evidence="3" key="2">
    <citation type="submission" date="2015-01" db="EMBL/GenBank/DDBJ databases">
        <title>Evolutionary Origins and Diversification of the Mycorrhizal Mutualists.</title>
        <authorList>
            <consortium name="DOE Joint Genome Institute"/>
            <consortium name="Mycorrhizal Genomics Consortium"/>
            <person name="Kohler A."/>
            <person name="Kuo A."/>
            <person name="Nagy L.G."/>
            <person name="Floudas D."/>
            <person name="Copeland A."/>
            <person name="Barry K.W."/>
            <person name="Cichocki N."/>
            <person name="Veneault-Fourrey C."/>
            <person name="LaButti K."/>
            <person name="Lindquist E.A."/>
            <person name="Lipzen A."/>
            <person name="Lundell T."/>
            <person name="Morin E."/>
            <person name="Murat C."/>
            <person name="Riley R."/>
            <person name="Ohm R."/>
            <person name="Sun H."/>
            <person name="Tunlid A."/>
            <person name="Henrissat B."/>
            <person name="Grigoriev I.V."/>
            <person name="Hibbett D.S."/>
            <person name="Martin F."/>
        </authorList>
    </citation>
    <scope>NUCLEOTIDE SEQUENCE [LARGE SCALE GENOMIC DNA]</scope>
    <source>
        <strain evidence="3">LaAM-08-1</strain>
    </source>
</reference>
<keyword evidence="1" id="KW-0472">Membrane</keyword>
<proteinExistence type="predicted"/>
<evidence type="ECO:0000256" key="1">
    <source>
        <dbReference type="SAM" id="Phobius"/>
    </source>
</evidence>